<feature type="domain" description="DUF8159" evidence="2">
    <location>
        <begin position="55"/>
        <end position="152"/>
    </location>
</feature>
<feature type="region of interest" description="Disordered" evidence="1">
    <location>
        <begin position="146"/>
        <end position="167"/>
    </location>
</feature>
<dbReference type="OrthoDB" id="206104at2157"/>
<dbReference type="Proteomes" id="UP000011560">
    <property type="component" value="Unassembled WGS sequence"/>
</dbReference>
<keyword evidence="4" id="KW-1185">Reference proteome</keyword>
<dbReference type="RefSeq" id="WP_007699400.1">
    <property type="nucleotide sequence ID" value="NZ_AOIQ01000010.1"/>
</dbReference>
<dbReference type="AlphaFoldDB" id="M0BNY0"/>
<reference evidence="3 4" key="1">
    <citation type="journal article" date="2014" name="PLoS Genet.">
        <title>Phylogenetically driven sequencing of extremely halophilic archaea reveals strategies for static and dynamic osmo-response.</title>
        <authorList>
            <person name="Becker E.A."/>
            <person name="Seitzer P.M."/>
            <person name="Tritt A."/>
            <person name="Larsen D."/>
            <person name="Krusor M."/>
            <person name="Yao A.I."/>
            <person name="Wu D."/>
            <person name="Madern D."/>
            <person name="Eisen J.A."/>
            <person name="Darling A.E."/>
            <person name="Facciotti M.T."/>
        </authorList>
    </citation>
    <scope>NUCLEOTIDE SEQUENCE [LARGE SCALE GENOMIC DNA]</scope>
    <source>
        <strain evidence="3 4">JCM 14624</strain>
    </source>
</reference>
<dbReference type="PROSITE" id="PS51257">
    <property type="entry name" value="PROKAR_LIPOPROTEIN"/>
    <property type="match status" value="1"/>
</dbReference>
<comment type="caution">
    <text evidence="3">The sequence shown here is derived from an EMBL/GenBank/DDBJ whole genome shotgun (WGS) entry which is preliminary data.</text>
</comment>
<accession>M0BNY0</accession>
<feature type="compositionally biased region" description="Acidic residues" evidence="1">
    <location>
        <begin position="147"/>
        <end position="165"/>
    </location>
</feature>
<protein>
    <recommendedName>
        <fullName evidence="2">DUF8159 domain-containing protein</fullName>
    </recommendedName>
</protein>
<dbReference type="Pfam" id="PF26490">
    <property type="entry name" value="DUF8159"/>
    <property type="match status" value="1"/>
</dbReference>
<name>M0BNY0_9EURY</name>
<dbReference type="STRING" id="1227490.C479_06092"/>
<gene>
    <name evidence="3" type="ORF">C479_06092</name>
</gene>
<evidence type="ECO:0000313" key="3">
    <source>
        <dbReference type="EMBL" id="ELZ11993.1"/>
    </source>
</evidence>
<sequence length="198" mass="21804">MADHDFRTSNRSRRHLLAGVAGGGLAAIAGCLSSSDDDSEGTTIEPAEPPIEREGTPPEFYYFLEENGIEVSSLERDADVLSLTYESDAATVTESNDEIGIVYQVYRSGLILRGSDVEYLECKIANPFAKQAHSWAIDTEWIHEYDGADDEDDTNSENESTSDMDSDVRTLWALIQRTKTYGDEGFPDGDGNESNESE</sequence>
<evidence type="ECO:0000259" key="2">
    <source>
        <dbReference type="Pfam" id="PF26490"/>
    </source>
</evidence>
<organism evidence="3 4">
    <name type="scientific">Halovivax asiaticus JCM 14624</name>
    <dbReference type="NCBI Taxonomy" id="1227490"/>
    <lineage>
        <taxon>Archaea</taxon>
        <taxon>Methanobacteriati</taxon>
        <taxon>Methanobacteriota</taxon>
        <taxon>Stenosarchaea group</taxon>
        <taxon>Halobacteria</taxon>
        <taxon>Halobacteriales</taxon>
        <taxon>Natrialbaceae</taxon>
        <taxon>Halovivax</taxon>
    </lineage>
</organism>
<dbReference type="EMBL" id="AOIQ01000010">
    <property type="protein sequence ID" value="ELZ11993.1"/>
    <property type="molecule type" value="Genomic_DNA"/>
</dbReference>
<dbReference type="InterPro" id="IPR058473">
    <property type="entry name" value="DUF8159"/>
</dbReference>
<evidence type="ECO:0000313" key="4">
    <source>
        <dbReference type="Proteomes" id="UP000011560"/>
    </source>
</evidence>
<evidence type="ECO:0000256" key="1">
    <source>
        <dbReference type="SAM" id="MobiDB-lite"/>
    </source>
</evidence>
<feature type="region of interest" description="Disordered" evidence="1">
    <location>
        <begin position="33"/>
        <end position="56"/>
    </location>
</feature>
<proteinExistence type="predicted"/>